<evidence type="ECO:0000256" key="10">
    <source>
        <dbReference type="ARBA" id="ARBA00023002"/>
    </source>
</evidence>
<keyword evidence="12 15" id="KW-0503">Monooxygenase</keyword>
<dbReference type="PANTHER" id="PTHR24292">
    <property type="entry name" value="CYTOCHROME P450"/>
    <property type="match status" value="1"/>
</dbReference>
<comment type="subcellular location">
    <subcellularLocation>
        <location evidence="4">Endoplasmic reticulum membrane</location>
        <topology evidence="4">Peripheral membrane protein</topology>
    </subcellularLocation>
    <subcellularLocation>
        <location evidence="3">Microsome membrane</location>
        <topology evidence="3">Peripheral membrane protein</topology>
    </subcellularLocation>
</comment>
<dbReference type="PRINTS" id="PR00464">
    <property type="entry name" value="EP450II"/>
</dbReference>
<evidence type="ECO:0000256" key="1">
    <source>
        <dbReference type="ARBA" id="ARBA00001971"/>
    </source>
</evidence>
<dbReference type="InterPro" id="IPR002402">
    <property type="entry name" value="Cyt_P450_E_grp-II"/>
</dbReference>
<comment type="similarity">
    <text evidence="5 15">Belongs to the cytochrome P450 family.</text>
</comment>
<dbReference type="FunFam" id="1.10.630.10:FF:000182">
    <property type="entry name" value="Cytochrome P450 3A4"/>
    <property type="match status" value="1"/>
</dbReference>
<keyword evidence="11 14" id="KW-0408">Iron</keyword>
<evidence type="ECO:0000256" key="3">
    <source>
        <dbReference type="ARBA" id="ARBA00004174"/>
    </source>
</evidence>
<dbReference type="InterPro" id="IPR036396">
    <property type="entry name" value="Cyt_P450_sf"/>
</dbReference>
<organism evidence="17 18">
    <name type="scientific">Nezara viridula</name>
    <name type="common">Southern green stink bug</name>
    <name type="synonym">Cimex viridulus</name>
    <dbReference type="NCBI Taxonomy" id="85310"/>
    <lineage>
        <taxon>Eukaryota</taxon>
        <taxon>Metazoa</taxon>
        <taxon>Ecdysozoa</taxon>
        <taxon>Arthropoda</taxon>
        <taxon>Hexapoda</taxon>
        <taxon>Insecta</taxon>
        <taxon>Pterygota</taxon>
        <taxon>Neoptera</taxon>
        <taxon>Paraneoptera</taxon>
        <taxon>Hemiptera</taxon>
        <taxon>Heteroptera</taxon>
        <taxon>Panheteroptera</taxon>
        <taxon>Pentatomomorpha</taxon>
        <taxon>Pentatomoidea</taxon>
        <taxon>Pentatomidae</taxon>
        <taxon>Pentatominae</taxon>
        <taxon>Nezara</taxon>
    </lineage>
</organism>
<keyword evidence="16" id="KW-1133">Transmembrane helix</keyword>
<dbReference type="PRINTS" id="PR00385">
    <property type="entry name" value="P450"/>
</dbReference>
<dbReference type="GO" id="GO:0016705">
    <property type="term" value="F:oxidoreductase activity, acting on paired donors, with incorporation or reduction of molecular oxygen"/>
    <property type="evidence" value="ECO:0007669"/>
    <property type="project" value="InterPro"/>
</dbReference>
<comment type="function">
    <text evidence="2">May be involved in the metabolism of insect hormones and in the breakdown of synthetic insecticides.</text>
</comment>
<dbReference type="Proteomes" id="UP001152798">
    <property type="component" value="Chromosome 1"/>
</dbReference>
<dbReference type="GO" id="GO:0005789">
    <property type="term" value="C:endoplasmic reticulum membrane"/>
    <property type="evidence" value="ECO:0007669"/>
    <property type="project" value="UniProtKB-SubCell"/>
</dbReference>
<evidence type="ECO:0000256" key="8">
    <source>
        <dbReference type="ARBA" id="ARBA00022824"/>
    </source>
</evidence>
<keyword evidence="9" id="KW-0492">Microsome</keyword>
<dbReference type="PROSITE" id="PS00086">
    <property type="entry name" value="CYTOCHROME_P450"/>
    <property type="match status" value="1"/>
</dbReference>
<comment type="cofactor">
    <cofactor evidence="1 14">
        <name>heme</name>
        <dbReference type="ChEBI" id="CHEBI:30413"/>
    </cofactor>
</comment>
<keyword evidence="7 14" id="KW-0479">Metal-binding</keyword>
<evidence type="ECO:0000313" key="17">
    <source>
        <dbReference type="EMBL" id="CAH1389920.1"/>
    </source>
</evidence>
<evidence type="ECO:0000256" key="16">
    <source>
        <dbReference type="SAM" id="Phobius"/>
    </source>
</evidence>
<evidence type="ECO:0000256" key="7">
    <source>
        <dbReference type="ARBA" id="ARBA00022723"/>
    </source>
</evidence>
<evidence type="ECO:0008006" key="19">
    <source>
        <dbReference type="Google" id="ProtNLM"/>
    </source>
</evidence>
<evidence type="ECO:0000256" key="4">
    <source>
        <dbReference type="ARBA" id="ARBA00004406"/>
    </source>
</evidence>
<sequence length="502" mass="57931">MLLYFVFFIVSILYLLFIYVSWNEDYWLKQRIPFVEPEKLFGNIKDVILMKKTIGEVYQDIYSKLHGKPVGGFFKMKQPILMVRHPDLIAEILDKKFESFHDNDIHIRRDADPILKLNPVLAVGPMWTATRSVLTPLQSHETLEGLLYIIKISCKNMMNYITQQKIPIEVKDLSSKFTSDVIASCSLGTEPNSFKRCDTQFRKMSDKLLQKDLKSNAALLFALYAPMFGNLFSFRIISKDICKYFVSVISDNCKQRVQQGIKRKDFLQRLIDINKESEASGEGTVYNYQSIMGHCMSIFINGYNMTSHPLGFCLHNLAMNPEVQDKLRKEIKTFGISSIDALSYYLIESMEYLDMVVCETLRLHPPMSAVTRVCTCSCELSLGEHKYKIEKGIPVTIPIFALHTDPQYFLEPMKFDPERFDKKNRSLRHQFVYLPFGAGPRYCPGSKLALLILKSAVISIIMNFEVRPRGAIKEIEHDPMSSLLSTAKGEIWLQFKEHVTFY</sequence>
<evidence type="ECO:0000256" key="14">
    <source>
        <dbReference type="PIRSR" id="PIRSR602402-1"/>
    </source>
</evidence>
<evidence type="ECO:0000256" key="12">
    <source>
        <dbReference type="ARBA" id="ARBA00023033"/>
    </source>
</evidence>
<evidence type="ECO:0000256" key="5">
    <source>
        <dbReference type="ARBA" id="ARBA00010617"/>
    </source>
</evidence>
<keyword evidence="13 16" id="KW-0472">Membrane</keyword>
<dbReference type="CDD" id="cd11056">
    <property type="entry name" value="CYP6-like"/>
    <property type="match status" value="1"/>
</dbReference>
<feature type="transmembrane region" description="Helical" evidence="16">
    <location>
        <begin position="6"/>
        <end position="22"/>
    </location>
</feature>
<dbReference type="InterPro" id="IPR050476">
    <property type="entry name" value="Insect_CytP450_Detox"/>
</dbReference>
<dbReference type="EMBL" id="OV725077">
    <property type="protein sequence ID" value="CAH1389920.1"/>
    <property type="molecule type" value="Genomic_DNA"/>
</dbReference>
<keyword evidence="10 15" id="KW-0560">Oxidoreductase</keyword>
<dbReference type="Gene3D" id="1.10.630.10">
    <property type="entry name" value="Cytochrome P450"/>
    <property type="match status" value="1"/>
</dbReference>
<evidence type="ECO:0000256" key="13">
    <source>
        <dbReference type="ARBA" id="ARBA00023136"/>
    </source>
</evidence>
<dbReference type="AlphaFoldDB" id="A0A9P0E4L7"/>
<dbReference type="InterPro" id="IPR001128">
    <property type="entry name" value="Cyt_P450"/>
</dbReference>
<evidence type="ECO:0000256" key="11">
    <source>
        <dbReference type="ARBA" id="ARBA00023004"/>
    </source>
</evidence>
<evidence type="ECO:0000256" key="15">
    <source>
        <dbReference type="RuleBase" id="RU000461"/>
    </source>
</evidence>
<reference evidence="17" key="1">
    <citation type="submission" date="2022-01" db="EMBL/GenBank/DDBJ databases">
        <authorList>
            <person name="King R."/>
        </authorList>
    </citation>
    <scope>NUCLEOTIDE SEQUENCE</scope>
</reference>
<gene>
    <name evidence="17" type="ORF">NEZAVI_LOCUS1209</name>
</gene>
<proteinExistence type="inferred from homology"/>
<dbReference type="GO" id="GO:0020037">
    <property type="term" value="F:heme binding"/>
    <property type="evidence" value="ECO:0007669"/>
    <property type="project" value="InterPro"/>
</dbReference>
<keyword evidence="6 14" id="KW-0349">Heme</keyword>
<accession>A0A9P0E4L7</accession>
<dbReference type="Pfam" id="PF00067">
    <property type="entry name" value="p450"/>
    <property type="match status" value="1"/>
</dbReference>
<dbReference type="PANTHER" id="PTHR24292:SF84">
    <property type="entry name" value="CYTOCHROME P450 28A5-RELATED"/>
    <property type="match status" value="1"/>
</dbReference>
<keyword evidence="8" id="KW-0256">Endoplasmic reticulum</keyword>
<protein>
    <recommendedName>
        <fullName evidence="19">Cytochrome P450</fullName>
    </recommendedName>
</protein>
<evidence type="ECO:0000256" key="2">
    <source>
        <dbReference type="ARBA" id="ARBA00003690"/>
    </source>
</evidence>
<dbReference type="GO" id="GO:0004497">
    <property type="term" value="F:monooxygenase activity"/>
    <property type="evidence" value="ECO:0007669"/>
    <property type="project" value="UniProtKB-KW"/>
</dbReference>
<evidence type="ECO:0000313" key="18">
    <source>
        <dbReference type="Proteomes" id="UP001152798"/>
    </source>
</evidence>
<dbReference type="GO" id="GO:0005506">
    <property type="term" value="F:iron ion binding"/>
    <property type="evidence" value="ECO:0007669"/>
    <property type="project" value="InterPro"/>
</dbReference>
<dbReference type="SUPFAM" id="SSF48264">
    <property type="entry name" value="Cytochrome P450"/>
    <property type="match status" value="1"/>
</dbReference>
<keyword evidence="18" id="KW-1185">Reference proteome</keyword>
<dbReference type="OrthoDB" id="2789670at2759"/>
<evidence type="ECO:0000256" key="6">
    <source>
        <dbReference type="ARBA" id="ARBA00022617"/>
    </source>
</evidence>
<evidence type="ECO:0000256" key="9">
    <source>
        <dbReference type="ARBA" id="ARBA00022848"/>
    </source>
</evidence>
<feature type="binding site" description="axial binding residue" evidence="14">
    <location>
        <position position="443"/>
    </location>
    <ligand>
        <name>heme</name>
        <dbReference type="ChEBI" id="CHEBI:30413"/>
    </ligand>
    <ligandPart>
        <name>Fe</name>
        <dbReference type="ChEBI" id="CHEBI:18248"/>
    </ligandPart>
</feature>
<dbReference type="InterPro" id="IPR017972">
    <property type="entry name" value="Cyt_P450_CS"/>
</dbReference>
<keyword evidence="16" id="KW-0812">Transmembrane</keyword>
<name>A0A9P0E4L7_NEZVI</name>